<comment type="caution">
    <text evidence="1">The sequence shown here is derived from an EMBL/GenBank/DDBJ whole genome shotgun (WGS) entry which is preliminary data.</text>
</comment>
<reference evidence="1" key="1">
    <citation type="submission" date="2022-07" db="EMBL/GenBank/DDBJ databases">
        <title>Genome Sequence of Physisporinus lineatus.</title>
        <authorList>
            <person name="Buettner E."/>
        </authorList>
    </citation>
    <scope>NUCLEOTIDE SEQUENCE</scope>
    <source>
        <strain evidence="1">VT162</strain>
    </source>
</reference>
<dbReference type="Proteomes" id="UP001212997">
    <property type="component" value="Unassembled WGS sequence"/>
</dbReference>
<proteinExistence type="predicted"/>
<gene>
    <name evidence="1" type="ORF">NLI96_g7921</name>
</gene>
<keyword evidence="2" id="KW-1185">Reference proteome</keyword>
<dbReference type="EMBL" id="JANAWD010000342">
    <property type="protein sequence ID" value="KAJ3481057.1"/>
    <property type="molecule type" value="Genomic_DNA"/>
</dbReference>
<evidence type="ECO:0008006" key="3">
    <source>
        <dbReference type="Google" id="ProtNLM"/>
    </source>
</evidence>
<organism evidence="1 2">
    <name type="scientific">Meripilus lineatus</name>
    <dbReference type="NCBI Taxonomy" id="2056292"/>
    <lineage>
        <taxon>Eukaryota</taxon>
        <taxon>Fungi</taxon>
        <taxon>Dikarya</taxon>
        <taxon>Basidiomycota</taxon>
        <taxon>Agaricomycotina</taxon>
        <taxon>Agaricomycetes</taxon>
        <taxon>Polyporales</taxon>
        <taxon>Meripilaceae</taxon>
        <taxon>Meripilus</taxon>
    </lineage>
</organism>
<evidence type="ECO:0000313" key="1">
    <source>
        <dbReference type="EMBL" id="KAJ3481057.1"/>
    </source>
</evidence>
<protein>
    <recommendedName>
        <fullName evidence="3">F-box domain-containing protein</fullName>
    </recommendedName>
</protein>
<dbReference type="AlphaFoldDB" id="A0AAD5UZW3"/>
<evidence type="ECO:0000313" key="2">
    <source>
        <dbReference type="Proteomes" id="UP001212997"/>
    </source>
</evidence>
<name>A0AAD5UZW3_9APHY</name>
<accession>A0AAD5UZW3</accession>
<sequence>MAQLSPLLIAHPHAVSATGVQDFPLELIEHTIDHLHDDRVSLAACTVVCKSWTTPSHYHLFDTLRIIAGEDHQRLRQFADFIPSSKFACKGVRHVYLSHSSNDAGPSLTEFEGAASADFDVGLLTSLLDKMSRLQSLTISQTCWKEPSFPGILNEPKLHLPLLTKLTIGPLPFFHKIHHIQIVFDWFPSLRQLSMREGILVDPRIAMGTAFTYPVAQPLVLPTTLRLTTLSYYSFVYSSFFLESISGTLSTRSLRFISVRITSLQSVIGVGKLLRIVGPILEGLDLDLQFLFRDLTHINSVDRYNEGWIRLNLMQLTVLRSLTLTISTSNVSDDRIHTTGTLLIPLLLENIQSPDLRRFKLTFGDEENSALTFIDIGSDWRSTEVQLLRWKALERVEFAYTPDTKFSEGRPITEAIYDCLKVVLPTLMSKGLIHR</sequence>